<dbReference type="EMBL" id="JACHIT010000001">
    <property type="protein sequence ID" value="MBB5912386.1"/>
    <property type="molecule type" value="Genomic_DNA"/>
</dbReference>
<dbReference type="InterPro" id="IPR013094">
    <property type="entry name" value="AB_hydrolase_3"/>
</dbReference>
<dbReference type="InterPro" id="IPR029058">
    <property type="entry name" value="AB_hydrolase_fold"/>
</dbReference>
<organism evidence="2 3">
    <name type="scientific">Nocardia transvalensis</name>
    <dbReference type="NCBI Taxonomy" id="37333"/>
    <lineage>
        <taxon>Bacteria</taxon>
        <taxon>Bacillati</taxon>
        <taxon>Actinomycetota</taxon>
        <taxon>Actinomycetes</taxon>
        <taxon>Mycobacteriales</taxon>
        <taxon>Nocardiaceae</taxon>
        <taxon>Nocardia</taxon>
    </lineage>
</organism>
<evidence type="ECO:0000313" key="3">
    <source>
        <dbReference type="Proteomes" id="UP000540412"/>
    </source>
</evidence>
<feature type="domain" description="Alpha/beta hydrolase fold-3" evidence="1">
    <location>
        <begin position="17"/>
        <end position="76"/>
    </location>
</feature>
<dbReference type="SUPFAM" id="SSF53474">
    <property type="entry name" value="alpha/beta-Hydrolases"/>
    <property type="match status" value="1"/>
</dbReference>
<protein>
    <submittedName>
        <fullName evidence="2">Acetyl esterase/lipase</fullName>
    </submittedName>
</protein>
<gene>
    <name evidence="2" type="ORF">BJY24_001253</name>
</gene>
<name>A0A7W9PA90_9NOCA</name>
<dbReference type="GO" id="GO:0016787">
    <property type="term" value="F:hydrolase activity"/>
    <property type="evidence" value="ECO:0007669"/>
    <property type="project" value="InterPro"/>
</dbReference>
<accession>A0A7W9PA90</accession>
<dbReference type="RefSeq" id="WP_040750263.1">
    <property type="nucleotide sequence ID" value="NZ_JACHIT010000001.1"/>
</dbReference>
<dbReference type="Gene3D" id="3.40.50.1820">
    <property type="entry name" value="alpha/beta hydrolase"/>
    <property type="match status" value="1"/>
</dbReference>
<dbReference type="Proteomes" id="UP000540412">
    <property type="component" value="Unassembled WGS sequence"/>
</dbReference>
<reference evidence="2 3" key="1">
    <citation type="submission" date="2020-08" db="EMBL/GenBank/DDBJ databases">
        <title>Sequencing the genomes of 1000 actinobacteria strains.</title>
        <authorList>
            <person name="Klenk H.-P."/>
        </authorList>
    </citation>
    <scope>NUCLEOTIDE SEQUENCE [LARGE SCALE GENOMIC DNA]</scope>
    <source>
        <strain evidence="2 3">DSM 43582</strain>
    </source>
</reference>
<comment type="caution">
    <text evidence="2">The sequence shown here is derived from an EMBL/GenBank/DDBJ whole genome shotgun (WGS) entry which is preliminary data.</text>
</comment>
<keyword evidence="3" id="KW-1185">Reference proteome</keyword>
<dbReference type="Pfam" id="PF07859">
    <property type="entry name" value="Abhydrolase_3"/>
    <property type="match status" value="1"/>
</dbReference>
<proteinExistence type="predicted"/>
<dbReference type="AlphaFoldDB" id="A0A7W9PA90"/>
<evidence type="ECO:0000259" key="1">
    <source>
        <dbReference type="Pfam" id="PF07859"/>
    </source>
</evidence>
<sequence>MSALLPALRDAGEDLPAAAVLLSPLFAKWNGVPPLLIHAGTAELLLSDSERLAQVAADAGVDATLRIGDGLPHVYHTMLGTPEAAAATDEIGAFIRSHLE</sequence>
<evidence type="ECO:0000313" key="2">
    <source>
        <dbReference type="EMBL" id="MBB5912386.1"/>
    </source>
</evidence>